<dbReference type="GO" id="GO:0046872">
    <property type="term" value="F:metal ion binding"/>
    <property type="evidence" value="ECO:0007669"/>
    <property type="project" value="UniProtKB-KW"/>
</dbReference>
<dbReference type="PROSITE" id="PS51918">
    <property type="entry name" value="RADICAL_SAM"/>
    <property type="match status" value="1"/>
</dbReference>
<proteinExistence type="inferred from homology"/>
<dbReference type="NCBIfam" id="TIGR04119">
    <property type="entry name" value="CXXX_matur"/>
    <property type="match status" value="1"/>
</dbReference>
<dbReference type="GO" id="GO:0016491">
    <property type="term" value="F:oxidoreductase activity"/>
    <property type="evidence" value="ECO:0007669"/>
    <property type="project" value="InterPro"/>
</dbReference>
<dbReference type="NCBIfam" id="TIGR04115">
    <property type="entry name" value="rSAM_Cxxx_rpt"/>
    <property type="match status" value="1"/>
</dbReference>
<dbReference type="SUPFAM" id="SSF102114">
    <property type="entry name" value="Radical SAM enzymes"/>
    <property type="match status" value="1"/>
</dbReference>
<evidence type="ECO:0000256" key="4">
    <source>
        <dbReference type="ARBA" id="ARBA00022723"/>
    </source>
</evidence>
<evidence type="ECO:0000256" key="3">
    <source>
        <dbReference type="ARBA" id="ARBA00022691"/>
    </source>
</evidence>
<dbReference type="SFLD" id="SFLDG01386">
    <property type="entry name" value="main_SPASM_domain-containing"/>
    <property type="match status" value="1"/>
</dbReference>
<reference evidence="11 12" key="2">
    <citation type="submission" date="2017-04" db="EMBL/GenBank/DDBJ databases">
        <title>Finegoldia magna isolated from orthopedic joint implant-associated infections.</title>
        <authorList>
            <person name="Bjorklund S."/>
            <person name="Bruggemann H."/>
            <person name="Jensen A."/>
            <person name="Hellmark B."/>
            <person name="Soderquist B."/>
        </authorList>
    </citation>
    <scope>NUCLEOTIDE SEQUENCE [LARGE SCALE GENOMIC DNA]</scope>
    <source>
        <strain evidence="11">08T492</strain>
        <strain evidence="12">12T273</strain>
    </source>
</reference>
<evidence type="ECO:0000256" key="2">
    <source>
        <dbReference type="ARBA" id="ARBA00022485"/>
    </source>
</evidence>
<evidence type="ECO:0000256" key="6">
    <source>
        <dbReference type="ARBA" id="ARBA00023014"/>
    </source>
</evidence>
<dbReference type="SFLD" id="SFLDG01067">
    <property type="entry name" value="SPASM/twitch_domain_containing"/>
    <property type="match status" value="1"/>
</dbReference>
<dbReference type="InterPro" id="IPR000385">
    <property type="entry name" value="MoaA_NifB_PqqE_Fe-S-bd_CS"/>
</dbReference>
<dbReference type="PANTHER" id="PTHR43273:SF3">
    <property type="entry name" value="ANAEROBIC SULFATASE-MATURATING ENZYME HOMOLOG ASLB-RELATED"/>
    <property type="match status" value="1"/>
</dbReference>
<dbReference type="InterPro" id="IPR026412">
    <property type="entry name" value="rSAM_Cxxx_rpt"/>
</dbReference>
<dbReference type="Gene3D" id="3.20.20.70">
    <property type="entry name" value="Aldolase class I"/>
    <property type="match status" value="1"/>
</dbReference>
<dbReference type="Pfam" id="PF04055">
    <property type="entry name" value="Radical_SAM"/>
    <property type="match status" value="1"/>
</dbReference>
<dbReference type="EMBL" id="NDYI01000017">
    <property type="protein sequence ID" value="OXZ37391.1"/>
    <property type="molecule type" value="Genomic_DNA"/>
</dbReference>
<dbReference type="NCBIfam" id="TIGR04085">
    <property type="entry name" value="rSAM_more_4Fe4S"/>
    <property type="match status" value="1"/>
</dbReference>
<dbReference type="Proteomes" id="UP000215361">
    <property type="component" value="Unassembled WGS sequence"/>
</dbReference>
<dbReference type="InterPro" id="IPR013785">
    <property type="entry name" value="Aldolase_TIM"/>
</dbReference>
<dbReference type="CDD" id="cd01335">
    <property type="entry name" value="Radical_SAM"/>
    <property type="match status" value="1"/>
</dbReference>
<evidence type="ECO:0000313" key="10">
    <source>
        <dbReference type="EMBL" id="OXZ37391.1"/>
    </source>
</evidence>
<dbReference type="InterPro" id="IPR023867">
    <property type="entry name" value="Sulphatase_maturase_rSAM"/>
</dbReference>
<dbReference type="GO" id="GO:0051539">
    <property type="term" value="F:4 iron, 4 sulfur cluster binding"/>
    <property type="evidence" value="ECO:0007669"/>
    <property type="project" value="UniProtKB-KW"/>
</dbReference>
<evidence type="ECO:0000313" key="9">
    <source>
        <dbReference type="EMBL" id="OXZ31346.1"/>
    </source>
</evidence>
<dbReference type="InterPro" id="IPR007197">
    <property type="entry name" value="rSAM"/>
</dbReference>
<keyword evidence="2" id="KW-0004">4Fe-4S</keyword>
<dbReference type="InterPro" id="IPR058240">
    <property type="entry name" value="rSAM_sf"/>
</dbReference>
<sequence length="729" mass="85125">MIKNNTTYKLGKEIDIWKEGTAQTLTFIVTEDCNLRCSYCYITHKSSNKKMSFEVAKKFIDYVLSEEMIRPKGVILDFIGGEPLLEIKLIDQICDYFKLKTYLLNDEWFWDYRINITTNGINYASKEVQDFIKKNQGKLEIAITLDGIKEKHDMHRVFPNGKGSYEEVIKNIELYKNQFQASTKVTFASKDLKYLKDSIIHLWELGISDVAANVVFEDVWQDGDEKIFEDQLIELADYILENRLFDKYSCTLFDESIGFPNSREILETASCGAGKMIAVGPDGLLYPCMRYKDYSLNNKKEVVIGDVENGIDFDKIRPYYLLNTKLQSDEECLNCRIASGCTSCFGHNYDSADSNTNFQKAKYICKMHKARIRANNYYFAELYNRYGIEREINNGGRDKLYFLLSNSPVRTCASSEDRSDPSIMSNETIMQGLEYAKNNFLRPVFIHSNYGLNLNFKEIDLKGHNIFHYCSIRNQDSIRKITNNYILTIEYPDDEEFVRNMKLEENIILNISSKCLSDMETFITKLFNKTNRINLNILDIDKQFNYNLYEKQLKNISDYIYYEYVNKGIIKELNVITDELFMKTKELCDSGLNSYTLASNEKFYVCPEFYFNFPLDYIGSLEDGIKEKYNRHLYSEKYSPLCNKCSVCHCNSCSFENYINTNEINIPSKNSCVKSSIEYRVSYELQKKLSKLMDFDRHIKPLNYLDPFVDVLEKNPVNGILNKKYLEDN</sequence>
<dbReference type="PANTHER" id="PTHR43273">
    <property type="entry name" value="ANAEROBIC SULFATASE-MATURATING ENZYME HOMOLOG ASLB-RELATED"/>
    <property type="match status" value="1"/>
</dbReference>
<keyword evidence="4" id="KW-0479">Metal-binding</keyword>
<dbReference type="PROSITE" id="PS01305">
    <property type="entry name" value="MOAA_NIFB_PQQE"/>
    <property type="match status" value="1"/>
</dbReference>
<evidence type="ECO:0000256" key="7">
    <source>
        <dbReference type="ARBA" id="ARBA00023601"/>
    </source>
</evidence>
<evidence type="ECO:0000256" key="5">
    <source>
        <dbReference type="ARBA" id="ARBA00023004"/>
    </source>
</evidence>
<dbReference type="Proteomes" id="UP000215546">
    <property type="component" value="Unassembled WGS sequence"/>
</dbReference>
<dbReference type="InterPro" id="IPR026401">
    <property type="entry name" value="CXXX_matur"/>
</dbReference>
<dbReference type="InterPro" id="IPR023885">
    <property type="entry name" value="4Fe4S-binding_SPASM_dom"/>
</dbReference>
<organism evidence="10 11">
    <name type="scientific">Finegoldia magna</name>
    <name type="common">Peptostreptococcus magnus</name>
    <dbReference type="NCBI Taxonomy" id="1260"/>
    <lineage>
        <taxon>Bacteria</taxon>
        <taxon>Bacillati</taxon>
        <taxon>Bacillota</taxon>
        <taxon>Tissierellia</taxon>
        <taxon>Tissierellales</taxon>
        <taxon>Peptoniphilaceae</taxon>
        <taxon>Finegoldia</taxon>
    </lineage>
</organism>
<dbReference type="AlphaFoldDB" id="A0A233VYA1"/>
<evidence type="ECO:0000313" key="11">
    <source>
        <dbReference type="Proteomes" id="UP000215361"/>
    </source>
</evidence>
<keyword evidence="3" id="KW-0949">S-adenosyl-L-methionine</keyword>
<protein>
    <submittedName>
        <fullName evidence="10">Radical SAM protein</fullName>
    </submittedName>
</protein>
<dbReference type="EMBL" id="NDYE01000017">
    <property type="protein sequence ID" value="OXZ31346.1"/>
    <property type="molecule type" value="Genomic_DNA"/>
</dbReference>
<reference evidence="10" key="1">
    <citation type="journal article" date="2017" name="J. Clin. Microbiol.">
        <title>Finegoldia magna Isolated from Orthopedic Joint Implant-Associated Infections.</title>
        <authorList>
            <person name="Soderquist B."/>
            <person name="Bjorklund S."/>
            <person name="Hellmark B."/>
            <person name="Jensen A."/>
            <person name="Bruggemann H."/>
        </authorList>
    </citation>
    <scope>NUCLEOTIDE SEQUENCE</scope>
    <source>
        <strain evidence="10">08T492</strain>
        <strain evidence="9">12T273</strain>
    </source>
</reference>
<evidence type="ECO:0000259" key="8">
    <source>
        <dbReference type="PROSITE" id="PS51918"/>
    </source>
</evidence>
<dbReference type="SFLD" id="SFLDG01384">
    <property type="entry name" value="thioether_bond_formation_requi"/>
    <property type="match status" value="1"/>
</dbReference>
<evidence type="ECO:0000256" key="1">
    <source>
        <dbReference type="ARBA" id="ARBA00001966"/>
    </source>
</evidence>
<dbReference type="SFLD" id="SFLDS00029">
    <property type="entry name" value="Radical_SAM"/>
    <property type="match status" value="1"/>
</dbReference>
<keyword evidence="5" id="KW-0408">Iron</keyword>
<keyword evidence="6" id="KW-0411">Iron-sulfur</keyword>
<comment type="caution">
    <text evidence="10">The sequence shown here is derived from an EMBL/GenBank/DDBJ whole genome shotgun (WGS) entry which is preliminary data.</text>
</comment>
<gene>
    <name evidence="9" type="ORF">B9N55_08385</name>
    <name evidence="10" type="ORF">B9N56_06780</name>
</gene>
<dbReference type="RefSeq" id="WP_094202827.1">
    <property type="nucleotide sequence ID" value="NZ_NDYE01000017.1"/>
</dbReference>
<comment type="cofactor">
    <cofactor evidence="1">
        <name>[4Fe-4S] cluster</name>
        <dbReference type="ChEBI" id="CHEBI:49883"/>
    </cofactor>
</comment>
<name>A0A233VYA1_FINMA</name>
<accession>A0A233VYA1</accession>
<evidence type="ECO:0000313" key="12">
    <source>
        <dbReference type="Proteomes" id="UP000215546"/>
    </source>
</evidence>
<feature type="domain" description="Radical SAM core" evidence="8">
    <location>
        <begin position="17"/>
        <end position="246"/>
    </location>
</feature>
<comment type="similarity">
    <text evidence="7">Belongs to the radical SAM superfamily. Anaerobic sulfatase-maturating enzyme family.</text>
</comment>